<dbReference type="PROSITE" id="PS50020">
    <property type="entry name" value="WW_DOMAIN_2"/>
    <property type="match status" value="1"/>
</dbReference>
<feature type="domain" description="WH2" evidence="8">
    <location>
        <begin position="662"/>
        <end position="679"/>
    </location>
</feature>
<feature type="region of interest" description="Disordered" evidence="5">
    <location>
        <begin position="102"/>
        <end position="122"/>
    </location>
</feature>
<feature type="domain" description="WH2" evidence="8">
    <location>
        <begin position="721"/>
        <end position="738"/>
    </location>
</feature>
<feature type="domain" description="WH2" evidence="8">
    <location>
        <begin position="557"/>
        <end position="574"/>
    </location>
</feature>
<keyword evidence="2 3" id="KW-0040">ANK repeat</keyword>
<dbReference type="Gene3D" id="1.25.40.20">
    <property type="entry name" value="Ankyrin repeat-containing domain"/>
    <property type="match status" value="3"/>
</dbReference>
<dbReference type="SMART" id="SM00248">
    <property type="entry name" value="ANK"/>
    <property type="match status" value="5"/>
</dbReference>
<name>A0ABQ6M6L9_9STRA</name>
<protein>
    <recommendedName>
        <fullName evidence="11">Calmodulin</fullName>
    </recommendedName>
</protein>
<dbReference type="InterPro" id="IPR002110">
    <property type="entry name" value="Ankyrin_rpt"/>
</dbReference>
<feature type="repeat" description="ANK" evidence="3">
    <location>
        <begin position="343"/>
        <end position="375"/>
    </location>
</feature>
<feature type="repeat" description="ANK" evidence="3">
    <location>
        <begin position="477"/>
        <end position="509"/>
    </location>
</feature>
<comment type="caution">
    <text evidence="9">The sequence shown here is derived from an EMBL/GenBank/DDBJ whole genome shotgun (WGS) entry which is preliminary data.</text>
</comment>
<feature type="non-terminal residue" evidence="9">
    <location>
        <position position="1"/>
    </location>
</feature>
<accession>A0ABQ6M6L9</accession>
<dbReference type="InterPro" id="IPR003124">
    <property type="entry name" value="WH2_dom"/>
</dbReference>
<dbReference type="EMBL" id="BRYB01005098">
    <property type="protein sequence ID" value="GMI20449.1"/>
    <property type="molecule type" value="Genomic_DNA"/>
</dbReference>
<evidence type="ECO:0000313" key="10">
    <source>
        <dbReference type="Proteomes" id="UP001165060"/>
    </source>
</evidence>
<keyword evidence="4" id="KW-0175">Coiled coil</keyword>
<evidence type="ECO:0000259" key="7">
    <source>
        <dbReference type="PROSITE" id="PS50020"/>
    </source>
</evidence>
<dbReference type="PRINTS" id="PR01415">
    <property type="entry name" value="ANKYRIN"/>
</dbReference>
<evidence type="ECO:0000259" key="8">
    <source>
        <dbReference type="PROSITE" id="PS51082"/>
    </source>
</evidence>
<dbReference type="Pfam" id="PF00023">
    <property type="entry name" value="Ank"/>
    <property type="match status" value="1"/>
</dbReference>
<evidence type="ECO:0000256" key="3">
    <source>
        <dbReference type="PROSITE-ProRule" id="PRU00023"/>
    </source>
</evidence>
<dbReference type="PANTHER" id="PTHR24134">
    <property type="entry name" value="ANKYRIN REPEAT-CONTAINING PROTEIN DDB_G0279043"/>
    <property type="match status" value="1"/>
</dbReference>
<dbReference type="Pfam" id="PF12796">
    <property type="entry name" value="Ank_2"/>
    <property type="match status" value="2"/>
</dbReference>
<feature type="repeat" description="ANK" evidence="3">
    <location>
        <begin position="377"/>
        <end position="409"/>
    </location>
</feature>
<sequence length="764" mass="83123">GGTFAYMSPEVHDGDPFTEKCDVFSFGMTAWEIFSGDVPYEGFKPSQLIKTVCVKQERPSTEGFEIGTKKLLEACWAHEPDDRSTFEEVKKVLEKLVPDHIDLPGGGRRNSVKKDASGEGEIERARRQLEQERQAVQQKQEELEAKLAQLELNAGNPDLERTSSTSNNENADEMWDRLMDDTGAEGNSIPAGNLLVMAVEGIFLNGDDVCNKKVLLRLMDIEDTGAVTKPEFKKFCSRWKKSGLDFAAYLEQETEKKRKEEEEKAAGKAQEEAAEAKRVADEKRRQAEADAAAEKEREEERRKKLQRMGPGALVDAAEKGDAEMVRELLAAGADVNHIKEGDDGMTALCKAAWNGHLEAAQALIDAGADVDKGKTTDGWTPLFVAACNGHLEIVKALVGAKANVNNADSDGTPLKWATAYNRTSVVEYLKSVGATDPEAEAAEAKRVADEKRRQAEAEAAAEKVRKAEERRKELQRIGPGALVDAAKKGDAEMVRELLAAGADVNHTKKGDEGRTADWDPNEWVNVLKVGGLLDGIAGGAKLRRTSVTPGARQVEDPRNDAMSQIKIGVSLKKAKPGARQLGPDGDPNEWEETPNPDGEGVYYVNRTTWESSWVKPRHWDEREVEPEPVNVLKVGGLLGGIAGGAKLRRTSVTPGARQVEDPRNDALSQIKIGVSLKKAKPLPPKPVAVRDQVGGLLDSIAGGAKLRRTSVTPGARQVEDPRNDAMSQIKIGVSLKKAKPLPPNPVAVRDQTMMAIKAGARMGN</sequence>
<dbReference type="InterPro" id="IPR036020">
    <property type="entry name" value="WW_dom_sf"/>
</dbReference>
<feature type="compositionally biased region" description="Basic and acidic residues" evidence="5">
    <location>
        <begin position="112"/>
        <end position="122"/>
    </location>
</feature>
<feature type="domain" description="WW" evidence="7">
    <location>
        <begin position="584"/>
        <end position="618"/>
    </location>
</feature>
<dbReference type="InterPro" id="IPR036770">
    <property type="entry name" value="Ankyrin_rpt-contain_sf"/>
</dbReference>
<evidence type="ECO:0000256" key="2">
    <source>
        <dbReference type="ARBA" id="ARBA00023043"/>
    </source>
</evidence>
<evidence type="ECO:0000256" key="5">
    <source>
        <dbReference type="SAM" id="MobiDB-lite"/>
    </source>
</evidence>
<keyword evidence="10" id="KW-1185">Reference proteome</keyword>
<feature type="region of interest" description="Disordered" evidence="5">
    <location>
        <begin position="572"/>
        <end position="599"/>
    </location>
</feature>
<dbReference type="PROSITE" id="PS50297">
    <property type="entry name" value="ANK_REP_REGION"/>
    <property type="match status" value="4"/>
</dbReference>
<evidence type="ECO:0008006" key="11">
    <source>
        <dbReference type="Google" id="ProtNLM"/>
    </source>
</evidence>
<dbReference type="InterPro" id="IPR001202">
    <property type="entry name" value="WW_dom"/>
</dbReference>
<dbReference type="Gene3D" id="1.10.510.10">
    <property type="entry name" value="Transferase(Phosphotransferase) domain 1"/>
    <property type="match status" value="1"/>
</dbReference>
<dbReference type="SUPFAM" id="SSF56112">
    <property type="entry name" value="Protein kinase-like (PK-like)"/>
    <property type="match status" value="1"/>
</dbReference>
<evidence type="ECO:0000259" key="6">
    <source>
        <dbReference type="PROSITE" id="PS50011"/>
    </source>
</evidence>
<feature type="coiled-coil region" evidence="4">
    <location>
        <begin position="438"/>
        <end position="477"/>
    </location>
</feature>
<dbReference type="SUPFAM" id="SSF48403">
    <property type="entry name" value="Ankyrin repeat"/>
    <property type="match status" value="1"/>
</dbReference>
<feature type="repeat" description="ANK" evidence="3">
    <location>
        <begin position="308"/>
        <end position="340"/>
    </location>
</feature>
<dbReference type="Proteomes" id="UP001165060">
    <property type="component" value="Unassembled WGS sequence"/>
</dbReference>
<dbReference type="PROSITE" id="PS51082">
    <property type="entry name" value="WH2"/>
    <property type="match status" value="3"/>
</dbReference>
<reference evidence="9 10" key="1">
    <citation type="journal article" date="2023" name="Commun. Biol.">
        <title>Genome analysis of Parmales, the sister group of diatoms, reveals the evolutionary specialization of diatoms from phago-mixotrophs to photoautotrophs.</title>
        <authorList>
            <person name="Ban H."/>
            <person name="Sato S."/>
            <person name="Yoshikawa S."/>
            <person name="Yamada K."/>
            <person name="Nakamura Y."/>
            <person name="Ichinomiya M."/>
            <person name="Sato N."/>
            <person name="Blanc-Mathieu R."/>
            <person name="Endo H."/>
            <person name="Kuwata A."/>
            <person name="Ogata H."/>
        </authorList>
    </citation>
    <scope>NUCLEOTIDE SEQUENCE [LARGE SCALE GENOMIC DNA]</scope>
</reference>
<dbReference type="CDD" id="cd00201">
    <property type="entry name" value="WW"/>
    <property type="match status" value="1"/>
</dbReference>
<keyword evidence="1" id="KW-0677">Repeat</keyword>
<dbReference type="SUPFAM" id="SSF51045">
    <property type="entry name" value="WW domain"/>
    <property type="match status" value="1"/>
</dbReference>
<dbReference type="Gene3D" id="2.20.70.10">
    <property type="match status" value="1"/>
</dbReference>
<feature type="domain" description="Protein kinase" evidence="6">
    <location>
        <begin position="1"/>
        <end position="103"/>
    </location>
</feature>
<dbReference type="PROSITE" id="PS50011">
    <property type="entry name" value="PROTEIN_KINASE_DOM"/>
    <property type="match status" value="1"/>
</dbReference>
<feature type="compositionally biased region" description="Basic and acidic residues" evidence="5">
    <location>
        <begin position="254"/>
        <end position="302"/>
    </location>
</feature>
<dbReference type="PROSITE" id="PS01159">
    <property type="entry name" value="WW_DOMAIN_1"/>
    <property type="match status" value="1"/>
</dbReference>
<gene>
    <name evidence="9" type="ORF">TeGR_g5721</name>
</gene>
<dbReference type="PROSITE" id="PS50088">
    <property type="entry name" value="ANK_REPEAT"/>
    <property type="match status" value="4"/>
</dbReference>
<dbReference type="Pfam" id="PF07714">
    <property type="entry name" value="PK_Tyr_Ser-Thr"/>
    <property type="match status" value="1"/>
</dbReference>
<evidence type="ECO:0000313" key="9">
    <source>
        <dbReference type="EMBL" id="GMI20449.1"/>
    </source>
</evidence>
<feature type="region of interest" description="Disordered" evidence="5">
    <location>
        <begin position="254"/>
        <end position="309"/>
    </location>
</feature>
<dbReference type="InterPro" id="IPR000719">
    <property type="entry name" value="Prot_kinase_dom"/>
</dbReference>
<dbReference type="InterPro" id="IPR011009">
    <property type="entry name" value="Kinase-like_dom_sf"/>
</dbReference>
<evidence type="ECO:0000256" key="4">
    <source>
        <dbReference type="SAM" id="Coils"/>
    </source>
</evidence>
<evidence type="ECO:0000256" key="1">
    <source>
        <dbReference type="ARBA" id="ARBA00022737"/>
    </source>
</evidence>
<organism evidence="9 10">
    <name type="scientific">Tetraparma gracilis</name>
    <dbReference type="NCBI Taxonomy" id="2962635"/>
    <lineage>
        <taxon>Eukaryota</taxon>
        <taxon>Sar</taxon>
        <taxon>Stramenopiles</taxon>
        <taxon>Ochrophyta</taxon>
        <taxon>Bolidophyceae</taxon>
        <taxon>Parmales</taxon>
        <taxon>Triparmaceae</taxon>
        <taxon>Tetraparma</taxon>
    </lineage>
</organism>
<dbReference type="InterPro" id="IPR001245">
    <property type="entry name" value="Ser-Thr/Tyr_kinase_cat_dom"/>
</dbReference>
<proteinExistence type="predicted"/>
<dbReference type="PANTHER" id="PTHR24134:SF9">
    <property type="entry name" value="ANKYRIN REPEAT AND SOCS BOX PROTEIN 8"/>
    <property type="match status" value="1"/>
</dbReference>
<dbReference type="SMART" id="SM00246">
    <property type="entry name" value="WH2"/>
    <property type="match status" value="6"/>
</dbReference>